<reference evidence="2" key="2">
    <citation type="journal article" date="2024" name="Plant">
        <title>Genomic evolution and insights into agronomic trait innovations of Sesamum species.</title>
        <authorList>
            <person name="Miao H."/>
            <person name="Wang L."/>
            <person name="Qu L."/>
            <person name="Liu H."/>
            <person name="Sun Y."/>
            <person name="Le M."/>
            <person name="Wang Q."/>
            <person name="Wei S."/>
            <person name="Zheng Y."/>
            <person name="Lin W."/>
            <person name="Duan Y."/>
            <person name="Cao H."/>
            <person name="Xiong S."/>
            <person name="Wang X."/>
            <person name="Wei L."/>
            <person name="Li C."/>
            <person name="Ma Q."/>
            <person name="Ju M."/>
            <person name="Zhao R."/>
            <person name="Li G."/>
            <person name="Mu C."/>
            <person name="Tian Q."/>
            <person name="Mei H."/>
            <person name="Zhang T."/>
            <person name="Gao T."/>
            <person name="Zhang H."/>
        </authorList>
    </citation>
    <scope>NUCLEOTIDE SEQUENCE</scope>
    <source>
        <strain evidence="2">G02</strain>
    </source>
</reference>
<accession>A0AAW2VM62</accession>
<gene>
    <name evidence="2" type="ORF">Sradi_0712900</name>
</gene>
<name>A0AAW2VM62_SESRA</name>
<proteinExistence type="predicted"/>
<comment type="caution">
    <text evidence="2">The sequence shown here is derived from an EMBL/GenBank/DDBJ whole genome shotgun (WGS) entry which is preliminary data.</text>
</comment>
<protein>
    <recommendedName>
        <fullName evidence="1">MULE transposase domain-containing protein</fullName>
    </recommendedName>
</protein>
<dbReference type="AlphaFoldDB" id="A0AAW2VM62"/>
<dbReference type="PANTHER" id="PTHR31973:SF187">
    <property type="entry name" value="MUTATOR TRANSPOSASE MUDRA PROTEIN"/>
    <property type="match status" value="1"/>
</dbReference>
<evidence type="ECO:0000313" key="2">
    <source>
        <dbReference type="EMBL" id="KAL0430869.1"/>
    </source>
</evidence>
<reference evidence="2" key="1">
    <citation type="submission" date="2020-06" db="EMBL/GenBank/DDBJ databases">
        <authorList>
            <person name="Li T."/>
            <person name="Hu X."/>
            <person name="Zhang T."/>
            <person name="Song X."/>
            <person name="Zhang H."/>
            <person name="Dai N."/>
            <person name="Sheng W."/>
            <person name="Hou X."/>
            <person name="Wei L."/>
        </authorList>
    </citation>
    <scope>NUCLEOTIDE SEQUENCE</scope>
    <source>
        <strain evidence="2">G02</strain>
        <tissue evidence="2">Leaf</tissue>
    </source>
</reference>
<sequence>MKSAFLFGCRPIIGLDGCFLKTYFKGQLLVAIGRDGNDNIVPIAIAVVPVENRQTWQWFLEELLDDIRGLGTAKWSFILDRQKGLIDALKELVPESEHKYCLRHM</sequence>
<feature type="domain" description="MULE transposase" evidence="1">
    <location>
        <begin position="13"/>
        <end position="105"/>
    </location>
</feature>
<dbReference type="EMBL" id="JACGWJ010000003">
    <property type="protein sequence ID" value="KAL0430869.1"/>
    <property type="molecule type" value="Genomic_DNA"/>
</dbReference>
<organism evidence="2">
    <name type="scientific">Sesamum radiatum</name>
    <name type="common">Black benniseed</name>
    <dbReference type="NCBI Taxonomy" id="300843"/>
    <lineage>
        <taxon>Eukaryota</taxon>
        <taxon>Viridiplantae</taxon>
        <taxon>Streptophyta</taxon>
        <taxon>Embryophyta</taxon>
        <taxon>Tracheophyta</taxon>
        <taxon>Spermatophyta</taxon>
        <taxon>Magnoliopsida</taxon>
        <taxon>eudicotyledons</taxon>
        <taxon>Gunneridae</taxon>
        <taxon>Pentapetalae</taxon>
        <taxon>asterids</taxon>
        <taxon>lamiids</taxon>
        <taxon>Lamiales</taxon>
        <taxon>Pedaliaceae</taxon>
        <taxon>Sesamum</taxon>
    </lineage>
</organism>
<dbReference type="PANTHER" id="PTHR31973">
    <property type="entry name" value="POLYPROTEIN, PUTATIVE-RELATED"/>
    <property type="match status" value="1"/>
</dbReference>
<dbReference type="InterPro" id="IPR018289">
    <property type="entry name" value="MULE_transposase_dom"/>
</dbReference>
<dbReference type="Pfam" id="PF10551">
    <property type="entry name" value="MULE"/>
    <property type="match status" value="1"/>
</dbReference>
<evidence type="ECO:0000259" key="1">
    <source>
        <dbReference type="Pfam" id="PF10551"/>
    </source>
</evidence>